<protein>
    <submittedName>
        <fullName evidence="2">Uncharacterized protein</fullName>
    </submittedName>
</protein>
<reference evidence="2" key="1">
    <citation type="journal article" date="2021" name="J. Hered.">
        <title>Genome Assembly of Salicaceae Populus deltoides (Eastern Cottonwood) I-69 Based on Nanopore Sequencing and Hi-C Technologies.</title>
        <authorList>
            <person name="Bai S."/>
            <person name="Wu H."/>
            <person name="Zhang J."/>
            <person name="Pan Z."/>
            <person name="Zhao W."/>
            <person name="Li Z."/>
            <person name="Tong C."/>
        </authorList>
    </citation>
    <scope>NUCLEOTIDE SEQUENCE</scope>
    <source>
        <tissue evidence="2">Leaf</tissue>
    </source>
</reference>
<name>A0A8T2WIN2_POPDE</name>
<organism evidence="2 3">
    <name type="scientific">Populus deltoides</name>
    <name type="common">Eastern poplar</name>
    <name type="synonym">Eastern cottonwood</name>
    <dbReference type="NCBI Taxonomy" id="3696"/>
    <lineage>
        <taxon>Eukaryota</taxon>
        <taxon>Viridiplantae</taxon>
        <taxon>Streptophyta</taxon>
        <taxon>Embryophyta</taxon>
        <taxon>Tracheophyta</taxon>
        <taxon>Spermatophyta</taxon>
        <taxon>Magnoliopsida</taxon>
        <taxon>eudicotyledons</taxon>
        <taxon>Gunneridae</taxon>
        <taxon>Pentapetalae</taxon>
        <taxon>rosids</taxon>
        <taxon>fabids</taxon>
        <taxon>Malpighiales</taxon>
        <taxon>Salicaceae</taxon>
        <taxon>Saliceae</taxon>
        <taxon>Populus</taxon>
    </lineage>
</organism>
<evidence type="ECO:0000313" key="2">
    <source>
        <dbReference type="EMBL" id="KAH8479801.1"/>
    </source>
</evidence>
<feature type="region of interest" description="Disordered" evidence="1">
    <location>
        <begin position="41"/>
        <end position="94"/>
    </location>
</feature>
<proteinExistence type="predicted"/>
<comment type="caution">
    <text evidence="2">The sequence shown here is derived from an EMBL/GenBank/DDBJ whole genome shotgun (WGS) entry which is preliminary data.</text>
</comment>
<evidence type="ECO:0000256" key="1">
    <source>
        <dbReference type="SAM" id="MobiDB-lite"/>
    </source>
</evidence>
<keyword evidence="3" id="KW-1185">Reference proteome</keyword>
<gene>
    <name evidence="2" type="ORF">H0E87_031700</name>
</gene>
<accession>A0A8T2WIN2</accession>
<sequence length="136" mass="14294">MGVFLLEENKSRHVTLVGEGGWGLPAAFIFDRLDSTPLGFTGDIGMAGDGEDGNSEVTGAGEDGEDLLYSSSEQEKSSYSSSRSSPFGQSSTRNPSRDAFVLFIEDPSASLAMLVPAPLDVLTVGGGVDLLLLFEK</sequence>
<dbReference type="AlphaFoldDB" id="A0A8T2WIN2"/>
<dbReference type="Proteomes" id="UP000807159">
    <property type="component" value="Unassembled WGS sequence"/>
</dbReference>
<feature type="compositionally biased region" description="Low complexity" evidence="1">
    <location>
        <begin position="77"/>
        <end position="91"/>
    </location>
</feature>
<evidence type="ECO:0000313" key="3">
    <source>
        <dbReference type="Proteomes" id="UP000807159"/>
    </source>
</evidence>
<dbReference type="EMBL" id="JACEGQ020000033">
    <property type="protein sequence ID" value="KAH8479801.1"/>
    <property type="molecule type" value="Genomic_DNA"/>
</dbReference>